<dbReference type="SFLD" id="SFLDG01212">
    <property type="entry name" value="Phytoene_synthase_like"/>
    <property type="match status" value="1"/>
</dbReference>
<dbReference type="EMBL" id="RDSM01000002">
    <property type="protein sequence ID" value="RXH55563.1"/>
    <property type="molecule type" value="Genomic_DNA"/>
</dbReference>
<name>A0A4Q0SWU4_9BACT</name>
<dbReference type="AlphaFoldDB" id="A0A4Q0SWU4"/>
<dbReference type="Proteomes" id="UP000289437">
    <property type="component" value="Unassembled WGS sequence"/>
</dbReference>
<comment type="caution">
    <text evidence="1">The sequence shown here is derived from an EMBL/GenBank/DDBJ whole genome shotgun (WGS) entry which is preliminary data.</text>
</comment>
<dbReference type="InterPro" id="IPR033904">
    <property type="entry name" value="Trans_IPPS_HH"/>
</dbReference>
<accession>A0A4Q0SWU4</accession>
<evidence type="ECO:0000313" key="1">
    <source>
        <dbReference type="EMBL" id="RXH55563.1"/>
    </source>
</evidence>
<dbReference type="Pfam" id="PF00494">
    <property type="entry name" value="SQS_PSY"/>
    <property type="match status" value="1"/>
</dbReference>
<dbReference type="Gene3D" id="1.10.600.10">
    <property type="entry name" value="Farnesyl Diphosphate Synthase"/>
    <property type="match status" value="1"/>
</dbReference>
<gene>
    <name evidence="1" type="ORF">GRAN_2420</name>
</gene>
<keyword evidence="2" id="KW-1185">Reference proteome</keyword>
<sequence>MSETVQMSARALDHGASWVDPLHDGPEAYRTPEERPTLAEAQAWCKQLAGSHYENFHVATFFLPRAVRPHFESIYAYCRVADDLGDEVSDVRVASRLLAAFGDMLDECYDAPERSRHPVFVALRETIVACDLPRQLFLDLLIAFQMDQIKTEYATMGELIEYSRYSANPVGRLVLMVCGYREEPLGLLSDKVCTALQLANFWQDVVEDAERGRRYLPAVVMERCGVDEGQILGRVFTPEFRLMMESLVGETRAMLREGSVLNGLVDRELAVSLNLFTNGGEAILDGIEAQGYDVLRGRPVVTKAKKVLLLMGALGGKMRASLGGGRRR</sequence>
<dbReference type="RefSeq" id="WP_241654517.1">
    <property type="nucleotide sequence ID" value="NZ_RDSM01000002.1"/>
</dbReference>
<dbReference type="CDD" id="cd00683">
    <property type="entry name" value="Trans_IPPS_HH"/>
    <property type="match status" value="1"/>
</dbReference>
<dbReference type="GO" id="GO:0004311">
    <property type="term" value="F:geranylgeranyl diphosphate synthase activity"/>
    <property type="evidence" value="ECO:0007669"/>
    <property type="project" value="InterPro"/>
</dbReference>
<dbReference type="SFLD" id="SFLDS00005">
    <property type="entry name" value="Isoprenoid_Synthase_Type_I"/>
    <property type="match status" value="1"/>
</dbReference>
<evidence type="ECO:0000313" key="2">
    <source>
        <dbReference type="Proteomes" id="UP000289437"/>
    </source>
</evidence>
<dbReference type="NCBIfam" id="TIGR03464">
    <property type="entry name" value="HpnC"/>
    <property type="match status" value="1"/>
</dbReference>
<dbReference type="InterPro" id="IPR044843">
    <property type="entry name" value="Trans_IPPS_bact-type"/>
</dbReference>
<dbReference type="InterPro" id="IPR017827">
    <property type="entry name" value="HSQ_synthase_HpnC"/>
</dbReference>
<proteinExistence type="predicted"/>
<dbReference type="InterPro" id="IPR002060">
    <property type="entry name" value="Squ/phyt_synthse"/>
</dbReference>
<reference evidence="1 2" key="1">
    <citation type="submission" date="2018-11" db="EMBL/GenBank/DDBJ databases">
        <authorList>
            <person name="Mardanov A.V."/>
            <person name="Ravin N.V."/>
            <person name="Dedysh S.N."/>
        </authorList>
    </citation>
    <scope>NUCLEOTIDE SEQUENCE [LARGE SCALE GENOMIC DNA]</scope>
    <source>
        <strain evidence="1 2">AF10</strain>
    </source>
</reference>
<dbReference type="GO" id="GO:0051996">
    <property type="term" value="F:squalene synthase [NAD(P)H] activity"/>
    <property type="evidence" value="ECO:0007669"/>
    <property type="project" value="InterPro"/>
</dbReference>
<dbReference type="PANTHER" id="PTHR31480">
    <property type="entry name" value="BIFUNCTIONAL LYCOPENE CYCLASE/PHYTOENE SYNTHASE"/>
    <property type="match status" value="1"/>
</dbReference>
<reference evidence="2" key="2">
    <citation type="submission" date="2019-02" db="EMBL/GenBank/DDBJ databases">
        <title>Granulicella sibirica sp. nov., a psychrotolerant acidobacterium isolated from an organic soil layer in forested tundra, West Siberia.</title>
        <authorList>
            <person name="Oshkin I.Y."/>
            <person name="Kulichevskaya I.S."/>
            <person name="Rijpstra W.I.C."/>
            <person name="Sinninghe Damste J.S."/>
            <person name="Rakitin A.L."/>
            <person name="Ravin N.V."/>
            <person name="Dedysh S.N."/>
        </authorList>
    </citation>
    <scope>NUCLEOTIDE SEQUENCE [LARGE SCALE GENOMIC DNA]</scope>
    <source>
        <strain evidence="2">AF10</strain>
    </source>
</reference>
<dbReference type="SUPFAM" id="SSF48576">
    <property type="entry name" value="Terpenoid synthases"/>
    <property type="match status" value="1"/>
</dbReference>
<protein>
    <submittedName>
        <fullName evidence="1">Phytoene synthase</fullName>
    </submittedName>
</protein>
<dbReference type="GO" id="GO:0016114">
    <property type="term" value="P:terpenoid biosynthetic process"/>
    <property type="evidence" value="ECO:0007669"/>
    <property type="project" value="UniProtKB-ARBA"/>
</dbReference>
<organism evidence="1 2">
    <name type="scientific">Granulicella sibirica</name>
    <dbReference type="NCBI Taxonomy" id="2479048"/>
    <lineage>
        <taxon>Bacteria</taxon>
        <taxon>Pseudomonadati</taxon>
        <taxon>Acidobacteriota</taxon>
        <taxon>Terriglobia</taxon>
        <taxon>Terriglobales</taxon>
        <taxon>Acidobacteriaceae</taxon>
        <taxon>Granulicella</taxon>
    </lineage>
</organism>
<dbReference type="SFLD" id="SFLDG01018">
    <property type="entry name" value="Squalene/Phytoene_Synthase_Lik"/>
    <property type="match status" value="1"/>
</dbReference>
<dbReference type="InterPro" id="IPR008949">
    <property type="entry name" value="Isoprenoid_synthase_dom_sf"/>
</dbReference>